<evidence type="ECO:0000313" key="3">
    <source>
        <dbReference type="Proteomes" id="UP001595953"/>
    </source>
</evidence>
<name>A0ABV9MZ58_9FLAO</name>
<proteinExistence type="predicted"/>
<organism evidence="2 3">
    <name type="scientific">Geojedonia litorea</name>
    <dbReference type="NCBI Taxonomy" id="1268269"/>
    <lineage>
        <taxon>Bacteria</taxon>
        <taxon>Pseudomonadati</taxon>
        <taxon>Bacteroidota</taxon>
        <taxon>Flavobacteriia</taxon>
        <taxon>Flavobacteriales</taxon>
        <taxon>Flavobacteriaceae</taxon>
        <taxon>Geojedonia</taxon>
    </lineage>
</organism>
<keyword evidence="1" id="KW-0472">Membrane</keyword>
<accession>A0ABV9MZ58</accession>
<evidence type="ECO:0000256" key="1">
    <source>
        <dbReference type="SAM" id="Phobius"/>
    </source>
</evidence>
<dbReference type="RefSeq" id="WP_387960759.1">
    <property type="nucleotide sequence ID" value="NZ_JBHSGP010000005.1"/>
</dbReference>
<keyword evidence="1" id="KW-0812">Transmembrane</keyword>
<keyword evidence="1" id="KW-1133">Transmembrane helix</keyword>
<reference evidence="3" key="1">
    <citation type="journal article" date="2019" name="Int. J. Syst. Evol. Microbiol.">
        <title>The Global Catalogue of Microorganisms (GCM) 10K type strain sequencing project: providing services to taxonomists for standard genome sequencing and annotation.</title>
        <authorList>
            <consortium name="The Broad Institute Genomics Platform"/>
            <consortium name="The Broad Institute Genome Sequencing Center for Infectious Disease"/>
            <person name="Wu L."/>
            <person name="Ma J."/>
        </authorList>
    </citation>
    <scope>NUCLEOTIDE SEQUENCE [LARGE SCALE GENOMIC DNA]</scope>
    <source>
        <strain evidence="3">CCUG 63682</strain>
    </source>
</reference>
<dbReference type="EMBL" id="JBHSGP010000005">
    <property type="protein sequence ID" value="MFC4721242.1"/>
    <property type="molecule type" value="Genomic_DNA"/>
</dbReference>
<dbReference type="Proteomes" id="UP001595953">
    <property type="component" value="Unassembled WGS sequence"/>
</dbReference>
<protein>
    <submittedName>
        <fullName evidence="2">Uncharacterized protein</fullName>
    </submittedName>
</protein>
<comment type="caution">
    <text evidence="2">The sequence shown here is derived from an EMBL/GenBank/DDBJ whole genome shotgun (WGS) entry which is preliminary data.</text>
</comment>
<feature type="transmembrane region" description="Helical" evidence="1">
    <location>
        <begin position="21"/>
        <end position="40"/>
    </location>
</feature>
<sequence length="340" mass="39639">MIKFFRKIRQNLLTKNKIGKYLLYAIGEIILVIIGILIALNLNQRSEQKKAEAKIDAIFEDVLVELENDINQSTEMISSYRITDSLSSLVLNTNLTYDDYENEGSTLLWRVATSFSNFDTSNKAYNLLMSNIDAIPDKYNKTLGVLDTLHNRLKPHIEIYNNMVWDLVKKNLDDFEQNYDWYNEPNYKISKAAIDYRLNNYKYKNKVKRFKGEAFTHQVFIGWYRFFAIKAYEEIASILHKSTDSLKFIIDYKALVEYEGDYVNDSLPDAKINISLKEEFLLLKSKGEEGNPLLGLSSKQVFFPINPKNRYYRFNKISGTGAITLTEYEGHEATTYRKED</sequence>
<evidence type="ECO:0000313" key="2">
    <source>
        <dbReference type="EMBL" id="MFC4721242.1"/>
    </source>
</evidence>
<keyword evidence="3" id="KW-1185">Reference proteome</keyword>
<gene>
    <name evidence="2" type="ORF">ACFO5O_02830</name>
</gene>